<keyword evidence="4" id="KW-1185">Reference proteome</keyword>
<feature type="chain" id="PRO_5032635602" evidence="2">
    <location>
        <begin position="25"/>
        <end position="158"/>
    </location>
</feature>
<dbReference type="AlphaFoldDB" id="A0A834IX99"/>
<feature type="signal peptide" evidence="2">
    <location>
        <begin position="1"/>
        <end position="24"/>
    </location>
</feature>
<evidence type="ECO:0000256" key="2">
    <source>
        <dbReference type="SAM" id="SignalP"/>
    </source>
</evidence>
<feature type="compositionally biased region" description="Basic residues" evidence="1">
    <location>
        <begin position="87"/>
        <end position="100"/>
    </location>
</feature>
<protein>
    <submittedName>
        <fullName evidence="3">Uncharacterized protein</fullName>
    </submittedName>
</protein>
<sequence>MEKLRQIIVVAAAISLPVIPPAYSDEPLSFNSDNHQTINRLTVELPVLKRFKYRLRFVRVRPLTINKPDNCPVELGGPSENEEENGRRKKPGAKTVRRNGRPASPVKKFAGYHTPRRVASPTYTCTLPSSSSPTGPTPPPFSPPASTLTDTFTPQEPS</sequence>
<accession>A0A834IX99</accession>
<name>A0A834IX99_RHYFE</name>
<keyword evidence="2" id="KW-0732">Signal</keyword>
<comment type="caution">
    <text evidence="3">The sequence shown here is derived from an EMBL/GenBank/DDBJ whole genome shotgun (WGS) entry which is preliminary data.</text>
</comment>
<reference evidence="3" key="1">
    <citation type="submission" date="2020-08" db="EMBL/GenBank/DDBJ databases">
        <title>Genome sequencing and assembly of the red palm weevil Rhynchophorus ferrugineus.</title>
        <authorList>
            <person name="Dias G.B."/>
            <person name="Bergman C.M."/>
            <person name="Manee M."/>
        </authorList>
    </citation>
    <scope>NUCLEOTIDE SEQUENCE</scope>
    <source>
        <strain evidence="3">AA-2017</strain>
        <tissue evidence="3">Whole larva</tissue>
    </source>
</reference>
<evidence type="ECO:0000256" key="1">
    <source>
        <dbReference type="SAM" id="MobiDB-lite"/>
    </source>
</evidence>
<evidence type="ECO:0000313" key="4">
    <source>
        <dbReference type="Proteomes" id="UP000625711"/>
    </source>
</evidence>
<proteinExistence type="predicted"/>
<feature type="compositionally biased region" description="Low complexity" evidence="1">
    <location>
        <begin position="120"/>
        <end position="134"/>
    </location>
</feature>
<gene>
    <name evidence="3" type="ORF">GWI33_004208</name>
</gene>
<dbReference type="EMBL" id="JAACXV010000021">
    <property type="protein sequence ID" value="KAF7286803.1"/>
    <property type="molecule type" value="Genomic_DNA"/>
</dbReference>
<dbReference type="Proteomes" id="UP000625711">
    <property type="component" value="Unassembled WGS sequence"/>
</dbReference>
<feature type="region of interest" description="Disordered" evidence="1">
    <location>
        <begin position="66"/>
        <end position="158"/>
    </location>
</feature>
<evidence type="ECO:0000313" key="3">
    <source>
        <dbReference type="EMBL" id="KAF7286803.1"/>
    </source>
</evidence>
<organism evidence="3 4">
    <name type="scientific">Rhynchophorus ferrugineus</name>
    <name type="common">Red palm weevil</name>
    <name type="synonym">Curculio ferrugineus</name>
    <dbReference type="NCBI Taxonomy" id="354439"/>
    <lineage>
        <taxon>Eukaryota</taxon>
        <taxon>Metazoa</taxon>
        <taxon>Ecdysozoa</taxon>
        <taxon>Arthropoda</taxon>
        <taxon>Hexapoda</taxon>
        <taxon>Insecta</taxon>
        <taxon>Pterygota</taxon>
        <taxon>Neoptera</taxon>
        <taxon>Endopterygota</taxon>
        <taxon>Coleoptera</taxon>
        <taxon>Polyphaga</taxon>
        <taxon>Cucujiformia</taxon>
        <taxon>Curculionidae</taxon>
        <taxon>Dryophthorinae</taxon>
        <taxon>Rhynchophorus</taxon>
    </lineage>
</organism>